<dbReference type="PANTHER" id="PTHR15139:SF0">
    <property type="entry name" value="TUBULIN-SPECIFIC CHAPERONE C"/>
    <property type="match status" value="1"/>
</dbReference>
<reference evidence="2" key="1">
    <citation type="submission" date="2014-06" db="EMBL/GenBank/DDBJ databases">
        <authorList>
            <person name="Ju J."/>
            <person name="Zhang J."/>
        </authorList>
    </citation>
    <scope>NUCLEOTIDE SEQUENCE</scope>
    <source>
        <strain evidence="2">SscI8</strain>
    </source>
</reference>
<dbReference type="InterPro" id="IPR016098">
    <property type="entry name" value="CAP/MinC_C"/>
</dbReference>
<accession>A0A127Z4B5</accession>
<feature type="domain" description="Tubulin binding cofactor C-like" evidence="1">
    <location>
        <begin position="193"/>
        <end position="271"/>
    </location>
</feature>
<dbReference type="AlphaFoldDB" id="A0A127Z4B5"/>
<dbReference type="GO" id="GO:0007023">
    <property type="term" value="P:post-chaperonin tubulin folding pathway"/>
    <property type="evidence" value="ECO:0007669"/>
    <property type="project" value="InterPro"/>
</dbReference>
<dbReference type="InterPro" id="IPR012945">
    <property type="entry name" value="Tubulin-bd_cofactor_C_dom"/>
</dbReference>
<dbReference type="OrthoDB" id="194775at2759"/>
<sequence length="343" mass="37025">MASSSSLGNASLANASLAHAFYTHFRAATDSLLTRLSDEPPTTPELLQQSLQTYAGLSAELTRAVDSGVLPAHDQGVHKRRLEEVAAVLEDRRRAVAQQGHERKSKGGFAFKRKQPAVAAVSAAPAALHSVTNQTSTEKPLAAAQDRQSSHLTVSAIHDTRYHHSSSTQPLSSTHISIDVTDVFNSIVDLRTIASTHTVLAVQIRGVTNSALLLPPIEGSVMIHSVVNSLLSIPSCHQYRMHESKDAVVEMSTKRGSVVTIEGCSGIRFLTKSRDELRVQDFDDLINSEQLKQRGETENKGNFRVIQSSDARDLASRVDALSSTDGSTKACIDRIASEPDNST</sequence>
<organism evidence="2">
    <name type="scientific">Sporisorium scitamineum</name>
    <dbReference type="NCBI Taxonomy" id="49012"/>
    <lineage>
        <taxon>Eukaryota</taxon>
        <taxon>Fungi</taxon>
        <taxon>Dikarya</taxon>
        <taxon>Basidiomycota</taxon>
        <taxon>Ustilaginomycotina</taxon>
        <taxon>Ustilaginomycetes</taxon>
        <taxon>Ustilaginales</taxon>
        <taxon>Ustilaginaceae</taxon>
        <taxon>Sporisorium</taxon>
    </lineage>
</organism>
<evidence type="ECO:0000259" key="1">
    <source>
        <dbReference type="Pfam" id="PF07986"/>
    </source>
</evidence>
<gene>
    <name evidence="2" type="ORF">SPSC_03703</name>
</gene>
<dbReference type="InterPro" id="IPR027684">
    <property type="entry name" value="TBCC"/>
</dbReference>
<dbReference type="GO" id="GO:0007021">
    <property type="term" value="P:tubulin complex assembly"/>
    <property type="evidence" value="ECO:0007669"/>
    <property type="project" value="TreeGrafter"/>
</dbReference>
<dbReference type="GO" id="GO:0005737">
    <property type="term" value="C:cytoplasm"/>
    <property type="evidence" value="ECO:0007669"/>
    <property type="project" value="TreeGrafter"/>
</dbReference>
<dbReference type="Gene3D" id="2.160.20.70">
    <property type="match status" value="1"/>
</dbReference>
<dbReference type="Pfam" id="PF07986">
    <property type="entry name" value="TBCC"/>
    <property type="match status" value="1"/>
</dbReference>
<protein>
    <recommendedName>
        <fullName evidence="1">Tubulin binding cofactor C-like domain-containing protein</fullName>
    </recommendedName>
</protein>
<dbReference type="PANTHER" id="PTHR15139">
    <property type="entry name" value="TUBULIN FOLDING COFACTOR C"/>
    <property type="match status" value="1"/>
</dbReference>
<evidence type="ECO:0000313" key="2">
    <source>
        <dbReference type="EMBL" id="CDR88117.1"/>
    </source>
</evidence>
<dbReference type="EMBL" id="LK056669">
    <property type="protein sequence ID" value="CDR88117.1"/>
    <property type="molecule type" value="Genomic_DNA"/>
</dbReference>
<name>A0A127Z4B5_9BASI</name>
<proteinExistence type="predicted"/>